<dbReference type="GO" id="GO:0004674">
    <property type="term" value="F:protein serine/threonine kinase activity"/>
    <property type="evidence" value="ECO:0007669"/>
    <property type="project" value="UniProtKB-KW"/>
</dbReference>
<dbReference type="RefSeq" id="WP_091794850.1">
    <property type="nucleotide sequence ID" value="NZ_CP016353.1"/>
</dbReference>
<dbReference type="PANTHER" id="PTHR35526">
    <property type="entry name" value="ANTI-SIGMA-F FACTOR RSBW-RELATED"/>
    <property type="match status" value="1"/>
</dbReference>
<evidence type="ECO:0000256" key="1">
    <source>
        <dbReference type="ARBA" id="ARBA00022527"/>
    </source>
</evidence>
<dbReference type="InterPro" id="IPR025847">
    <property type="entry name" value="MEDS_domain"/>
</dbReference>
<evidence type="ECO:0000259" key="3">
    <source>
        <dbReference type="Pfam" id="PF14417"/>
    </source>
</evidence>
<dbReference type="InterPro" id="IPR003594">
    <property type="entry name" value="HATPase_dom"/>
</dbReference>
<name>A0A222VM96_9PSEU</name>
<feature type="domain" description="Histidine kinase/HSP90-like ATPase" evidence="2">
    <location>
        <begin position="196"/>
        <end position="307"/>
    </location>
</feature>
<keyword evidence="1" id="KW-0723">Serine/threonine-protein kinase</keyword>
<dbReference type="InterPro" id="IPR036890">
    <property type="entry name" value="HATPase_C_sf"/>
</dbReference>
<dbReference type="InterPro" id="IPR050267">
    <property type="entry name" value="Anti-sigma-factor_SerPK"/>
</dbReference>
<protein>
    <submittedName>
        <fullName evidence="4">Anti-sigma regulatory factor (Ser/Thr protein kinase)</fullName>
    </submittedName>
</protein>
<evidence type="ECO:0000313" key="5">
    <source>
        <dbReference type="Proteomes" id="UP000199494"/>
    </source>
</evidence>
<evidence type="ECO:0000259" key="2">
    <source>
        <dbReference type="Pfam" id="PF13581"/>
    </source>
</evidence>
<proteinExistence type="predicted"/>
<dbReference type="STRING" id="530584.SAMN05421630_101103"/>
<dbReference type="Proteomes" id="UP000199494">
    <property type="component" value="Unassembled WGS sequence"/>
</dbReference>
<feature type="domain" description="MEDS" evidence="3">
    <location>
        <begin position="14"/>
        <end position="157"/>
    </location>
</feature>
<dbReference type="KEGG" id="pmad:BAY61_08725"/>
<keyword evidence="4" id="KW-0418">Kinase</keyword>
<dbReference type="SUPFAM" id="SSF55874">
    <property type="entry name" value="ATPase domain of HSP90 chaperone/DNA topoisomerase II/histidine kinase"/>
    <property type="match status" value="1"/>
</dbReference>
<dbReference type="CDD" id="cd16936">
    <property type="entry name" value="HATPase_RsbW-like"/>
    <property type="match status" value="1"/>
</dbReference>
<gene>
    <name evidence="4" type="ORF">SAMN05421630_101103</name>
</gene>
<dbReference type="Gene3D" id="3.30.565.10">
    <property type="entry name" value="Histidine kinase-like ATPase, C-terminal domain"/>
    <property type="match status" value="1"/>
</dbReference>
<dbReference type="EMBL" id="FMZE01000001">
    <property type="protein sequence ID" value="SDC02269.1"/>
    <property type="molecule type" value="Genomic_DNA"/>
</dbReference>
<dbReference type="PANTHER" id="PTHR35526:SF3">
    <property type="entry name" value="ANTI-SIGMA-F FACTOR RSBW"/>
    <property type="match status" value="1"/>
</dbReference>
<sequence>MKAIRDLSAGAFEHPALLYRDEESYLAGTVPFVRAGVAANEPVAVAVPGPKGTSIASALGLAARRVTWIDMRQAGRNPARIIAGVLRDFADSCGDRPVRIIGEPVWAGRTDSEYPACAQHEALINAAFAGRGATILCPYDVSALSAAVLADAERTHPVLVEDGIRRQSAGYAPDEVVSRYNLPLEVHPYAASMQFDLGSLGKARHFAVAAGGEAGLAGDVLDDLALAVGELTANSVQHGGGTGLLSVWRDDGQLVIQVADAGRLADPLAGRRSASGHQRGGRGLLLVNHVADLVRTHVTERGTTTRAYFRLP</sequence>
<dbReference type="OrthoDB" id="4088450at2"/>
<dbReference type="NCBIfam" id="NF041045">
    <property type="entry name" value="RsbA_anti_sig"/>
    <property type="match status" value="1"/>
</dbReference>
<dbReference type="Pfam" id="PF14417">
    <property type="entry name" value="MEDS"/>
    <property type="match status" value="1"/>
</dbReference>
<accession>A0A222VM96</accession>
<keyword evidence="5" id="KW-1185">Reference proteome</keyword>
<organism evidence="4 5">
    <name type="scientific">Prauserella marina</name>
    <dbReference type="NCBI Taxonomy" id="530584"/>
    <lineage>
        <taxon>Bacteria</taxon>
        <taxon>Bacillati</taxon>
        <taxon>Actinomycetota</taxon>
        <taxon>Actinomycetes</taxon>
        <taxon>Pseudonocardiales</taxon>
        <taxon>Pseudonocardiaceae</taxon>
        <taxon>Prauserella</taxon>
    </lineage>
</organism>
<dbReference type="AlphaFoldDB" id="A0A222VM96"/>
<evidence type="ECO:0000313" key="4">
    <source>
        <dbReference type="EMBL" id="SDC02269.1"/>
    </source>
</evidence>
<keyword evidence="4" id="KW-0808">Transferase</keyword>
<reference evidence="4 5" key="1">
    <citation type="submission" date="2016-10" db="EMBL/GenBank/DDBJ databases">
        <authorList>
            <person name="de Groot N.N."/>
        </authorList>
    </citation>
    <scope>NUCLEOTIDE SEQUENCE [LARGE SCALE GENOMIC DNA]</scope>
    <source>
        <strain evidence="4 5">CGMCC 4.5506</strain>
    </source>
</reference>
<dbReference type="Pfam" id="PF13581">
    <property type="entry name" value="HATPase_c_2"/>
    <property type="match status" value="1"/>
</dbReference>
<dbReference type="InterPro" id="IPR047718">
    <property type="entry name" value="RsbA-like_anti_sig"/>
</dbReference>